<dbReference type="GO" id="GO:0003697">
    <property type="term" value="F:single-stranded DNA binding"/>
    <property type="evidence" value="ECO:0007669"/>
    <property type="project" value="InterPro"/>
</dbReference>
<keyword evidence="13" id="KW-0539">Nucleus</keyword>
<evidence type="ECO:0000256" key="9">
    <source>
        <dbReference type="ARBA" id="ARBA00022786"/>
    </source>
</evidence>
<evidence type="ECO:0000256" key="10">
    <source>
        <dbReference type="ARBA" id="ARBA00022833"/>
    </source>
</evidence>
<feature type="compositionally biased region" description="Polar residues" evidence="15">
    <location>
        <begin position="22"/>
        <end position="33"/>
    </location>
</feature>
<reference evidence="18" key="1">
    <citation type="submission" date="2021-03" db="EMBL/GenBank/DDBJ databases">
        <authorList>
            <person name="Palmer J.M."/>
        </authorList>
    </citation>
    <scope>NUCLEOTIDE SEQUENCE</scope>
    <source>
        <strain evidence="18">ARV_011</strain>
    </source>
</reference>
<gene>
    <name evidence="18" type="primary">RAD18</name>
    <name evidence="18" type="ORF">KQ657_004347</name>
</gene>
<keyword evidence="12 14" id="KW-0234">DNA repair</keyword>
<dbReference type="RefSeq" id="XP_043050217.1">
    <property type="nucleotide sequence ID" value="XM_043195020.1"/>
</dbReference>
<evidence type="ECO:0000256" key="12">
    <source>
        <dbReference type="ARBA" id="ARBA00023204"/>
    </source>
</evidence>
<evidence type="ECO:0000256" key="6">
    <source>
        <dbReference type="ARBA" id="ARBA00022723"/>
    </source>
</evidence>
<keyword evidence="19" id="KW-1185">Reference proteome</keyword>
<dbReference type="GO" id="GO:0006301">
    <property type="term" value="P:DNA damage tolerance"/>
    <property type="evidence" value="ECO:0007669"/>
    <property type="project" value="InterPro"/>
</dbReference>
<dbReference type="GO" id="GO:0006513">
    <property type="term" value="P:protein monoubiquitination"/>
    <property type="evidence" value="ECO:0007669"/>
    <property type="project" value="InterPro"/>
</dbReference>
<comment type="pathway">
    <text evidence="3">Protein modification; protein ubiquitination.</text>
</comment>
<keyword evidence="5" id="KW-0808">Transferase</keyword>
<keyword evidence="6" id="KW-0479">Metal-binding</keyword>
<comment type="caution">
    <text evidence="18">The sequence shown here is derived from an EMBL/GenBank/DDBJ whole genome shotgun (WGS) entry which is preliminary data.</text>
</comment>
<keyword evidence="10" id="KW-0862">Zinc</keyword>
<keyword evidence="11" id="KW-0238">DNA-binding</keyword>
<feature type="region of interest" description="Disordered" evidence="15">
    <location>
        <begin position="1"/>
        <end position="58"/>
    </location>
</feature>
<dbReference type="GO" id="GO:0006281">
    <property type="term" value="P:DNA repair"/>
    <property type="evidence" value="ECO:0007669"/>
    <property type="project" value="UniProtKB-KW"/>
</dbReference>
<dbReference type="GeneID" id="66117721"/>
<dbReference type="OrthoDB" id="9049620at2759"/>
<evidence type="ECO:0000256" key="11">
    <source>
        <dbReference type="ARBA" id="ARBA00023125"/>
    </source>
</evidence>
<dbReference type="EC" id="2.3.2.27" evidence="4"/>
<feature type="compositionally biased region" description="Low complexity" evidence="15">
    <location>
        <begin position="45"/>
        <end position="56"/>
    </location>
</feature>
<protein>
    <recommendedName>
        <fullName evidence="4">RING-type E3 ubiquitin transferase</fullName>
        <ecNumber evidence="4">2.3.2.27</ecNumber>
    </recommendedName>
</protein>
<dbReference type="InterPro" id="IPR006642">
    <property type="entry name" value="Rad18_UBZ4"/>
</dbReference>
<feature type="compositionally biased region" description="Polar residues" evidence="15">
    <location>
        <begin position="1"/>
        <end position="12"/>
    </location>
</feature>
<dbReference type="PROSITE" id="PS51908">
    <property type="entry name" value="ZF_UBZ4"/>
    <property type="match status" value="1"/>
</dbReference>
<dbReference type="Pfam" id="PF02037">
    <property type="entry name" value="SAP"/>
    <property type="match status" value="1"/>
</dbReference>
<feature type="compositionally biased region" description="Basic residues" evidence="15">
    <location>
        <begin position="85"/>
        <end position="98"/>
    </location>
</feature>
<evidence type="ECO:0000256" key="2">
    <source>
        <dbReference type="ARBA" id="ARBA00004123"/>
    </source>
</evidence>
<organism evidence="18 19">
    <name type="scientific">Scheffersomyces spartinae</name>
    <dbReference type="NCBI Taxonomy" id="45513"/>
    <lineage>
        <taxon>Eukaryota</taxon>
        <taxon>Fungi</taxon>
        <taxon>Dikarya</taxon>
        <taxon>Ascomycota</taxon>
        <taxon>Saccharomycotina</taxon>
        <taxon>Pichiomycetes</taxon>
        <taxon>Debaryomycetaceae</taxon>
        <taxon>Scheffersomyces</taxon>
    </lineage>
</organism>
<name>A0A9P8AJD8_9ASCO</name>
<evidence type="ECO:0000256" key="14">
    <source>
        <dbReference type="PROSITE-ProRule" id="PRU01256"/>
    </source>
</evidence>
<evidence type="ECO:0000259" key="16">
    <source>
        <dbReference type="PROSITE" id="PS50800"/>
    </source>
</evidence>
<feature type="domain" description="SAP" evidence="16">
    <location>
        <begin position="152"/>
        <end position="186"/>
    </location>
</feature>
<feature type="region of interest" description="Disordered" evidence="15">
    <location>
        <begin position="262"/>
        <end position="292"/>
    </location>
</feature>
<dbReference type="Gene3D" id="3.30.160.60">
    <property type="entry name" value="Classic Zinc Finger"/>
    <property type="match status" value="1"/>
</dbReference>
<dbReference type="AlphaFoldDB" id="A0A9P8AJD8"/>
<dbReference type="PANTHER" id="PTHR14134">
    <property type="entry name" value="E3 UBIQUITIN-PROTEIN LIGASE RAD18"/>
    <property type="match status" value="1"/>
</dbReference>
<evidence type="ECO:0000313" key="19">
    <source>
        <dbReference type="Proteomes" id="UP000790833"/>
    </source>
</evidence>
<keyword evidence="7 14" id="KW-0227">DNA damage</keyword>
<evidence type="ECO:0000256" key="7">
    <source>
        <dbReference type="ARBA" id="ARBA00022763"/>
    </source>
</evidence>
<dbReference type="SMART" id="SM00513">
    <property type="entry name" value="SAP"/>
    <property type="match status" value="1"/>
</dbReference>
<dbReference type="PANTHER" id="PTHR14134:SF2">
    <property type="entry name" value="E3 UBIQUITIN-PROTEIN LIGASE RAD18"/>
    <property type="match status" value="1"/>
</dbReference>
<proteinExistence type="predicted"/>
<dbReference type="GO" id="GO:0008270">
    <property type="term" value="F:zinc ion binding"/>
    <property type="evidence" value="ECO:0007669"/>
    <property type="project" value="UniProtKB-KW"/>
</dbReference>
<keyword evidence="9" id="KW-0833">Ubl conjugation pathway</keyword>
<keyword evidence="8 14" id="KW-0863">Zinc-finger</keyword>
<dbReference type="GO" id="GO:0097505">
    <property type="term" value="C:Rad6-Rad18 complex"/>
    <property type="evidence" value="ECO:0007669"/>
    <property type="project" value="TreeGrafter"/>
</dbReference>
<dbReference type="PROSITE" id="PS50800">
    <property type="entry name" value="SAP"/>
    <property type="match status" value="1"/>
</dbReference>
<evidence type="ECO:0000259" key="17">
    <source>
        <dbReference type="PROSITE" id="PS51908"/>
    </source>
</evidence>
<evidence type="ECO:0000256" key="3">
    <source>
        <dbReference type="ARBA" id="ARBA00004906"/>
    </source>
</evidence>
<evidence type="ECO:0000256" key="13">
    <source>
        <dbReference type="ARBA" id="ARBA00023242"/>
    </source>
</evidence>
<feature type="region of interest" description="Disordered" evidence="15">
    <location>
        <begin position="84"/>
        <end position="106"/>
    </location>
</feature>
<sequence length="304" mass="34454">MEQKRPASSSPSEIVEVLLSDESANSTNTNNTVPVKRHKREPESESGSMVSPSPSSDNMAECPICGEIMPADIIERKHLDDCLKGKKTKPSKSTKRTKNNSSTQGNILSFFTANNERKKRQIIHKRDHEHYYFHEASTHGDLEHKKLPKLDFSSLSTSKLKEKLSALEIPTSGTRQQLELRYNHYYVLYNSNLDCNHPLVEKVLRLKLSQWESSHLAFTPTTTRHYNSSKLITDKDFLPTLWVASHRDEFLELTRAAKATLKANMKKSKSKSQTKSNTTPESSEPPNEDQLNCDQSLLFSVPGL</sequence>
<evidence type="ECO:0000256" key="5">
    <source>
        <dbReference type="ARBA" id="ARBA00022679"/>
    </source>
</evidence>
<dbReference type="InterPro" id="IPR039577">
    <property type="entry name" value="Rad18"/>
</dbReference>
<evidence type="ECO:0000256" key="1">
    <source>
        <dbReference type="ARBA" id="ARBA00000900"/>
    </source>
</evidence>
<feature type="compositionally biased region" description="Polar residues" evidence="15">
    <location>
        <begin position="280"/>
        <end position="292"/>
    </location>
</feature>
<evidence type="ECO:0000313" key="18">
    <source>
        <dbReference type="EMBL" id="KAG7194670.1"/>
    </source>
</evidence>
<dbReference type="EMBL" id="JAHMUF010000006">
    <property type="protein sequence ID" value="KAG7194670.1"/>
    <property type="molecule type" value="Genomic_DNA"/>
</dbReference>
<accession>A0A9P8AJD8</accession>
<dbReference type="GO" id="GO:0061630">
    <property type="term" value="F:ubiquitin protein ligase activity"/>
    <property type="evidence" value="ECO:0007669"/>
    <property type="project" value="UniProtKB-EC"/>
</dbReference>
<dbReference type="InterPro" id="IPR003034">
    <property type="entry name" value="SAP_dom"/>
</dbReference>
<comment type="catalytic activity">
    <reaction evidence="1">
        <text>S-ubiquitinyl-[E2 ubiquitin-conjugating enzyme]-L-cysteine + [acceptor protein]-L-lysine = [E2 ubiquitin-conjugating enzyme]-L-cysteine + N(6)-ubiquitinyl-[acceptor protein]-L-lysine.</text>
        <dbReference type="EC" id="2.3.2.27"/>
    </reaction>
</comment>
<dbReference type="Proteomes" id="UP000790833">
    <property type="component" value="Unassembled WGS sequence"/>
</dbReference>
<feature type="domain" description="UBZ4-type" evidence="17">
    <location>
        <begin position="59"/>
        <end position="87"/>
    </location>
</feature>
<evidence type="ECO:0000256" key="8">
    <source>
        <dbReference type="ARBA" id="ARBA00022771"/>
    </source>
</evidence>
<evidence type="ECO:0000256" key="15">
    <source>
        <dbReference type="SAM" id="MobiDB-lite"/>
    </source>
</evidence>
<dbReference type="GO" id="GO:0005634">
    <property type="term" value="C:nucleus"/>
    <property type="evidence" value="ECO:0007669"/>
    <property type="project" value="UniProtKB-SubCell"/>
</dbReference>
<evidence type="ECO:0000256" key="4">
    <source>
        <dbReference type="ARBA" id="ARBA00012483"/>
    </source>
</evidence>
<comment type="subcellular location">
    <subcellularLocation>
        <location evidence="2">Nucleus</location>
    </subcellularLocation>
</comment>